<protein>
    <submittedName>
        <fullName evidence="1">Uncharacterized protein</fullName>
    </submittedName>
</protein>
<organism evidence="1 2">
    <name type="scientific">Rhodonellum psychrophilum GCM71 = DSM 17998</name>
    <dbReference type="NCBI Taxonomy" id="1123057"/>
    <lineage>
        <taxon>Bacteria</taxon>
        <taxon>Pseudomonadati</taxon>
        <taxon>Bacteroidota</taxon>
        <taxon>Cytophagia</taxon>
        <taxon>Cytophagales</taxon>
        <taxon>Cytophagaceae</taxon>
        <taxon>Rhodonellum</taxon>
    </lineage>
</organism>
<dbReference type="Proteomes" id="UP000016843">
    <property type="component" value="Unassembled WGS sequence"/>
</dbReference>
<reference evidence="1 2" key="1">
    <citation type="journal article" date="2013" name="Genome Announc.">
        <title>Draft Genome Sequence of the Psychrophilic and Alkaliphilic Rhodonellum psychrophilum Strain GCM71T.</title>
        <authorList>
            <person name="Hauptmann A.L."/>
            <person name="Glaring M.A."/>
            <person name="Hallin P.F."/>
            <person name="Prieme A."/>
            <person name="Stougaard P."/>
        </authorList>
    </citation>
    <scope>NUCLEOTIDE SEQUENCE [LARGE SCALE GENOMIC DNA]</scope>
    <source>
        <strain evidence="1 2">GCM71</strain>
    </source>
</reference>
<accession>U5BVV8</accession>
<dbReference type="EMBL" id="AWXR01000043">
    <property type="protein sequence ID" value="ERM81694.1"/>
    <property type="molecule type" value="Genomic_DNA"/>
</dbReference>
<dbReference type="AlphaFoldDB" id="U5BVV8"/>
<comment type="caution">
    <text evidence="1">The sequence shown here is derived from an EMBL/GenBank/DDBJ whole genome shotgun (WGS) entry which is preliminary data.</text>
</comment>
<proteinExistence type="predicted"/>
<sequence length="60" mass="7076">MDIALKRKHALGFPIGLRLHENQIIWRIMHVFKKLKSKHQTRTDYQSISGWNRIGHAELG</sequence>
<keyword evidence="2" id="KW-1185">Reference proteome</keyword>
<name>U5BVV8_9BACT</name>
<evidence type="ECO:0000313" key="2">
    <source>
        <dbReference type="Proteomes" id="UP000016843"/>
    </source>
</evidence>
<evidence type="ECO:0000313" key="1">
    <source>
        <dbReference type="EMBL" id="ERM81694.1"/>
    </source>
</evidence>
<gene>
    <name evidence="1" type="ORF">P872_19550</name>
</gene>